<keyword evidence="1" id="KW-0472">Membrane</keyword>
<gene>
    <name evidence="2" type="ORF">BGAL_0634g00010</name>
</gene>
<dbReference type="OrthoDB" id="9451547at2759"/>
<evidence type="ECO:0000256" key="1">
    <source>
        <dbReference type="SAM" id="Phobius"/>
    </source>
</evidence>
<feature type="transmembrane region" description="Helical" evidence="1">
    <location>
        <begin position="193"/>
        <end position="212"/>
    </location>
</feature>
<feature type="transmembrane region" description="Helical" evidence="1">
    <location>
        <begin position="297"/>
        <end position="318"/>
    </location>
</feature>
<feature type="transmembrane region" description="Helical" evidence="1">
    <location>
        <begin position="20"/>
        <end position="42"/>
    </location>
</feature>
<dbReference type="PANTHER" id="PTHR35043">
    <property type="entry name" value="TRANSCRIPTION FACTOR DOMAIN-CONTAINING PROTEIN"/>
    <property type="match status" value="1"/>
</dbReference>
<organism evidence="2 3">
    <name type="scientific">Botrytis galanthina</name>
    <dbReference type="NCBI Taxonomy" id="278940"/>
    <lineage>
        <taxon>Eukaryota</taxon>
        <taxon>Fungi</taxon>
        <taxon>Dikarya</taxon>
        <taxon>Ascomycota</taxon>
        <taxon>Pezizomycotina</taxon>
        <taxon>Leotiomycetes</taxon>
        <taxon>Helotiales</taxon>
        <taxon>Sclerotiniaceae</taxon>
        <taxon>Botrytis</taxon>
    </lineage>
</organism>
<dbReference type="Proteomes" id="UP000308671">
    <property type="component" value="Unassembled WGS sequence"/>
</dbReference>
<evidence type="ECO:0000313" key="3">
    <source>
        <dbReference type="Proteomes" id="UP000308671"/>
    </source>
</evidence>
<keyword evidence="1" id="KW-1133">Transmembrane helix</keyword>
<name>A0A4S8QKR9_9HELO</name>
<accession>A0A4S8QKR9</accession>
<feature type="transmembrane region" description="Helical" evidence="1">
    <location>
        <begin position="419"/>
        <end position="439"/>
    </location>
</feature>
<keyword evidence="1" id="KW-0812">Transmembrane</keyword>
<sequence>MSNSTVLATPLQGWTDSPGYRGTMNIVLSCTFTIFICVWSVLCVNIGPHGESTWAKIYRKLKLAGLCILGPDFLLLLTIGQWESARSSCRKFKERGIDNWSMRHSFYADMGGFAIQTGEGVTWPLDANEILYLIDKEWIKEPVISTQFVLDKNEIDDRNKQGILLRVSTIVQVLWFLMNCIARKLQHLTITTLELTTIGFIITTIGVFIFWFDKPADVETRRIINVSFTISEIHARAGQEHVNWYDTPLDFLKAERSYYEVAWRYCLNILSAIFMMNKDQARPIKWRRDDVFPVTSITGIAILVFFGILSWGTNFIAWNSIFPTILEKQAWRVCSSILSAVVVFGETYHRLLLTCFPDMKRGACDRFNSSKSSIILYDPKLSAKKPFFERLKRRKDRLVLKLSNISPNQDPSLTMQLRVLLPALFCGAAYIIARGFILVEDVIAFRGQDPDIYKTLNWVEFFPHV</sequence>
<dbReference type="PANTHER" id="PTHR35043:SF8">
    <property type="entry name" value="DUF4220 DOMAIN-CONTAINING PROTEIN"/>
    <property type="match status" value="1"/>
</dbReference>
<feature type="transmembrane region" description="Helical" evidence="1">
    <location>
        <begin position="63"/>
        <end position="82"/>
    </location>
</feature>
<dbReference type="AlphaFoldDB" id="A0A4S8QKR9"/>
<proteinExistence type="predicted"/>
<reference evidence="2 3" key="1">
    <citation type="submission" date="2017-12" db="EMBL/GenBank/DDBJ databases">
        <title>Comparative genomics of Botrytis spp.</title>
        <authorList>
            <person name="Valero-Jimenez C.A."/>
            <person name="Tapia P."/>
            <person name="Veloso J."/>
            <person name="Silva-Moreno E."/>
            <person name="Staats M."/>
            <person name="Valdes J.H."/>
            <person name="Van Kan J.A.L."/>
        </authorList>
    </citation>
    <scope>NUCLEOTIDE SEQUENCE [LARGE SCALE GENOMIC DNA]</scope>
    <source>
        <strain evidence="2 3">MUCL435</strain>
    </source>
</reference>
<protein>
    <submittedName>
        <fullName evidence="2">Uncharacterized protein</fullName>
    </submittedName>
</protein>
<dbReference type="EMBL" id="PQXL01000631">
    <property type="protein sequence ID" value="THV44471.1"/>
    <property type="molecule type" value="Genomic_DNA"/>
</dbReference>
<evidence type="ECO:0000313" key="2">
    <source>
        <dbReference type="EMBL" id="THV44471.1"/>
    </source>
</evidence>
<keyword evidence="3" id="KW-1185">Reference proteome</keyword>
<comment type="caution">
    <text evidence="2">The sequence shown here is derived from an EMBL/GenBank/DDBJ whole genome shotgun (WGS) entry which is preliminary data.</text>
</comment>